<reference evidence="4" key="1">
    <citation type="submission" date="2017-01" db="EMBL/GenBank/DDBJ databases">
        <title>Comparative genomics of anhydrobiosis in the tardigrade Hypsibius dujardini.</title>
        <authorList>
            <person name="Yoshida Y."/>
            <person name="Koutsovoulos G."/>
            <person name="Laetsch D."/>
            <person name="Stevens L."/>
            <person name="Kumar S."/>
            <person name="Horikawa D."/>
            <person name="Ishino K."/>
            <person name="Komine S."/>
            <person name="Tomita M."/>
            <person name="Blaxter M."/>
            <person name="Arakawa K."/>
        </authorList>
    </citation>
    <scope>NUCLEOTIDE SEQUENCE [LARGE SCALE GENOMIC DNA]</scope>
    <source>
        <strain evidence="4">Z151</strain>
    </source>
</reference>
<proteinExistence type="predicted"/>
<organism evidence="3 4">
    <name type="scientific">Hypsibius exemplaris</name>
    <name type="common">Freshwater tardigrade</name>
    <dbReference type="NCBI Taxonomy" id="2072580"/>
    <lineage>
        <taxon>Eukaryota</taxon>
        <taxon>Metazoa</taxon>
        <taxon>Ecdysozoa</taxon>
        <taxon>Tardigrada</taxon>
        <taxon>Eutardigrada</taxon>
        <taxon>Parachela</taxon>
        <taxon>Hypsibioidea</taxon>
        <taxon>Hypsibiidae</taxon>
        <taxon>Hypsibius</taxon>
    </lineage>
</organism>
<feature type="compositionally biased region" description="Basic residues" evidence="1">
    <location>
        <begin position="206"/>
        <end position="218"/>
    </location>
</feature>
<evidence type="ECO:0000256" key="1">
    <source>
        <dbReference type="SAM" id="MobiDB-lite"/>
    </source>
</evidence>
<dbReference type="EMBL" id="MTYJ01000136">
    <property type="protein sequence ID" value="OQV12806.1"/>
    <property type="molecule type" value="Genomic_DNA"/>
</dbReference>
<name>A0A1W0WC62_HYPEX</name>
<feature type="domain" description="BEN" evidence="2">
    <location>
        <begin position="318"/>
        <end position="370"/>
    </location>
</feature>
<feature type="region of interest" description="Disordered" evidence="1">
    <location>
        <begin position="149"/>
        <end position="177"/>
    </location>
</feature>
<feature type="region of interest" description="Disordered" evidence="1">
    <location>
        <begin position="199"/>
        <end position="220"/>
    </location>
</feature>
<protein>
    <recommendedName>
        <fullName evidence="2">BEN domain-containing protein</fullName>
    </recommendedName>
</protein>
<keyword evidence="4" id="KW-1185">Reference proteome</keyword>
<feature type="region of interest" description="Disordered" evidence="1">
    <location>
        <begin position="265"/>
        <end position="295"/>
    </location>
</feature>
<comment type="caution">
    <text evidence="3">The sequence shown here is derived from an EMBL/GenBank/DDBJ whole genome shotgun (WGS) entry which is preliminary data.</text>
</comment>
<accession>A0A1W0WC62</accession>
<evidence type="ECO:0000313" key="4">
    <source>
        <dbReference type="Proteomes" id="UP000192578"/>
    </source>
</evidence>
<feature type="compositionally biased region" description="Low complexity" evidence="1">
    <location>
        <begin position="273"/>
        <end position="287"/>
    </location>
</feature>
<evidence type="ECO:0000259" key="2">
    <source>
        <dbReference type="Pfam" id="PF10523"/>
    </source>
</evidence>
<dbReference type="Pfam" id="PF10523">
    <property type="entry name" value="BEN"/>
    <property type="match status" value="1"/>
</dbReference>
<gene>
    <name evidence="3" type="ORF">BV898_12935</name>
</gene>
<dbReference type="GO" id="GO:0003677">
    <property type="term" value="F:DNA binding"/>
    <property type="evidence" value="ECO:0007669"/>
    <property type="project" value="InterPro"/>
</dbReference>
<evidence type="ECO:0000313" key="3">
    <source>
        <dbReference type="EMBL" id="OQV12806.1"/>
    </source>
</evidence>
<sequence>MSEPPRKKMNVGGSFGRNGGAGSLDVGSAIVFWHEAEGSPPAVRAISLRDLEPLNGNSVVTEKTICKARYRGIMYHCIVIWIEEDKTVDELASMRLFPATSERTYEDKGYSWAAELGLIHVQKPQTVEEAAATDMSVWIPTDAGMSIRRSKSWDSRSEIQEDEPLEMDDRAPPNGNGSLILNGNGGGHVNGFDATLDGAGAPYSNGHHHHHPRSRKLKEKVGDLSAQVHRMRETITVLRQQKKASAEAFSSRKHLPTFLNSYDEEEGQGELYGPGSPDGTTPSPTNGEQNGPIGPINEDLLVKMLAQSTWKKALKLGMKATFTTEELLTSVPTERGARMSKNGKKALDQAKLAMVKNTVAKYCEQKEIWQPTNELVHQELGGILFSIREANNPAPKILRTNSVKKEEAKLAGQFHTFRGMSRKMGGAPIRPGFPFKIPTFSSAGASATAMDLSDHDGKAAKVSVSPSPTV</sequence>
<dbReference type="OrthoDB" id="10064367at2759"/>
<dbReference type="AlphaFoldDB" id="A0A1W0WC62"/>
<dbReference type="Proteomes" id="UP000192578">
    <property type="component" value="Unassembled WGS sequence"/>
</dbReference>
<dbReference type="InterPro" id="IPR018379">
    <property type="entry name" value="BEN_domain"/>
</dbReference>